<dbReference type="InterPro" id="IPR006140">
    <property type="entry name" value="D-isomer_DH_NAD-bd"/>
</dbReference>
<comment type="pathway">
    <text evidence="2">Amino-acid biosynthesis; L-serine biosynthesis; L-serine from 3-phospho-D-glycerate: step 1/3.</text>
</comment>
<dbReference type="SUPFAM" id="SSF56784">
    <property type="entry name" value="HAD-like"/>
    <property type="match status" value="1"/>
</dbReference>
<evidence type="ECO:0000313" key="13">
    <source>
        <dbReference type="EMBL" id="MBB6003428.1"/>
    </source>
</evidence>
<dbReference type="Pfam" id="PF00389">
    <property type="entry name" value="2-Hacid_dh"/>
    <property type="match status" value="1"/>
</dbReference>
<dbReference type="FunFam" id="3.40.50.720:FF:000041">
    <property type="entry name" value="D-3-phosphoglycerate dehydrogenase"/>
    <property type="match status" value="1"/>
</dbReference>
<dbReference type="CDD" id="cd12176">
    <property type="entry name" value="PGDH_3"/>
    <property type="match status" value="1"/>
</dbReference>
<keyword evidence="14" id="KW-1185">Reference proteome</keyword>
<comment type="catalytic activity">
    <reaction evidence="11">
        <text>(2R)-3-phosphoglycerate + NAD(+) = 3-phosphooxypyruvate + NADH + H(+)</text>
        <dbReference type="Rhea" id="RHEA:12641"/>
        <dbReference type="ChEBI" id="CHEBI:15378"/>
        <dbReference type="ChEBI" id="CHEBI:18110"/>
        <dbReference type="ChEBI" id="CHEBI:57540"/>
        <dbReference type="ChEBI" id="CHEBI:57945"/>
        <dbReference type="ChEBI" id="CHEBI:58272"/>
        <dbReference type="EC" id="1.1.1.95"/>
    </reaction>
</comment>
<dbReference type="Pfam" id="PF22629">
    <property type="entry name" value="ACT_AHAS_ss"/>
    <property type="match status" value="1"/>
</dbReference>
<dbReference type="NCBIfam" id="NF008759">
    <property type="entry name" value="PRK11790.1"/>
    <property type="match status" value="1"/>
</dbReference>
<dbReference type="GO" id="GO:0047545">
    <property type="term" value="F:(S)-2-hydroxyglutarate dehydrogenase activity"/>
    <property type="evidence" value="ECO:0007669"/>
    <property type="project" value="UniProtKB-ARBA"/>
</dbReference>
<protein>
    <recommendedName>
        <fullName evidence="6">D-3-phosphoglycerate dehydrogenase</fullName>
        <ecNumber evidence="4">1.1.1.399</ecNumber>
        <ecNumber evidence="5">1.1.1.95</ecNumber>
    </recommendedName>
    <alternativeName>
        <fullName evidence="9">2-oxoglutarate reductase</fullName>
    </alternativeName>
</protein>
<dbReference type="InterPro" id="IPR050418">
    <property type="entry name" value="D-iso_2-hydroxyacid_DH_PdxB"/>
</dbReference>
<dbReference type="InterPro" id="IPR006139">
    <property type="entry name" value="D-isomer_2_OHA_DH_cat_dom"/>
</dbReference>
<dbReference type="InterPro" id="IPR036412">
    <property type="entry name" value="HAD-like_sf"/>
</dbReference>
<evidence type="ECO:0000256" key="9">
    <source>
        <dbReference type="ARBA" id="ARBA00030455"/>
    </source>
</evidence>
<comment type="similarity">
    <text evidence="3">Belongs to the D-isomer specific 2-hydroxyacid dehydrogenase family.</text>
</comment>
<evidence type="ECO:0000256" key="4">
    <source>
        <dbReference type="ARBA" id="ARBA00013001"/>
    </source>
</evidence>
<evidence type="ECO:0000259" key="12">
    <source>
        <dbReference type="PROSITE" id="PS51671"/>
    </source>
</evidence>
<reference evidence="13 14" key="1">
    <citation type="submission" date="2020-08" db="EMBL/GenBank/DDBJ databases">
        <title>Functional genomics of gut bacteria from endangered species of beetles.</title>
        <authorList>
            <person name="Carlos-Shanley C."/>
        </authorList>
    </citation>
    <scope>NUCLEOTIDE SEQUENCE [LARGE SCALE GENOMIC DNA]</scope>
    <source>
        <strain evidence="13 14">S00070</strain>
    </source>
</reference>
<dbReference type="PANTHER" id="PTHR43761:SF1">
    <property type="entry name" value="D-ISOMER SPECIFIC 2-HYDROXYACID DEHYDROGENASE CATALYTIC DOMAIN-CONTAINING PROTEIN-RELATED"/>
    <property type="match status" value="1"/>
</dbReference>
<evidence type="ECO:0000256" key="2">
    <source>
        <dbReference type="ARBA" id="ARBA00005216"/>
    </source>
</evidence>
<keyword evidence="7 13" id="KW-0560">Oxidoreductase</keyword>
<evidence type="ECO:0000256" key="1">
    <source>
        <dbReference type="ARBA" id="ARBA00003800"/>
    </source>
</evidence>
<evidence type="ECO:0000256" key="10">
    <source>
        <dbReference type="ARBA" id="ARBA00048126"/>
    </source>
</evidence>
<dbReference type="Proteomes" id="UP000524404">
    <property type="component" value="Unassembled WGS sequence"/>
</dbReference>
<name>A0A841ERX1_9BACT</name>
<dbReference type="Pfam" id="PF02826">
    <property type="entry name" value="2-Hacid_dh_C"/>
    <property type="match status" value="1"/>
</dbReference>
<dbReference type="AlphaFoldDB" id="A0A841ERX1"/>
<evidence type="ECO:0000256" key="3">
    <source>
        <dbReference type="ARBA" id="ARBA00005854"/>
    </source>
</evidence>
<dbReference type="Pfam" id="PF12710">
    <property type="entry name" value="HAD"/>
    <property type="match status" value="1"/>
</dbReference>
<evidence type="ECO:0000256" key="5">
    <source>
        <dbReference type="ARBA" id="ARBA00013143"/>
    </source>
</evidence>
<evidence type="ECO:0000313" key="14">
    <source>
        <dbReference type="Proteomes" id="UP000524404"/>
    </source>
</evidence>
<evidence type="ECO:0000256" key="8">
    <source>
        <dbReference type="ARBA" id="ARBA00023027"/>
    </source>
</evidence>
<dbReference type="InterPro" id="IPR036291">
    <property type="entry name" value="NAD(P)-bd_dom_sf"/>
</dbReference>
<dbReference type="SUPFAM" id="SSF52283">
    <property type="entry name" value="Formate/glycerate dehydrogenase catalytic domain-like"/>
    <property type="match status" value="1"/>
</dbReference>
<comment type="function">
    <text evidence="1">Catalyzes the reversible oxidation of 3-phospho-D-glycerate to 3-phosphonooxypyruvate, the first step of the phosphorylated L-serine biosynthesis pathway. Also catalyzes the reversible oxidation of 2-hydroxyglutarate to 2-oxoglutarate.</text>
</comment>
<dbReference type="GO" id="GO:0006564">
    <property type="term" value="P:L-serine biosynthetic process"/>
    <property type="evidence" value="ECO:0007669"/>
    <property type="project" value="UniProtKB-ARBA"/>
</dbReference>
<dbReference type="Gene3D" id="3.40.50.720">
    <property type="entry name" value="NAD(P)-binding Rossmann-like Domain"/>
    <property type="match status" value="2"/>
</dbReference>
<dbReference type="InterPro" id="IPR029753">
    <property type="entry name" value="D-isomer_DH_CS"/>
</dbReference>
<sequence>MSTKTVEQKINYVIDFDSTFTKVEGLDELAAIALTGHKDHDKIVGEIKAITDKGMAGEIGFAESLKARVALLPANSDHVATLIEFLKGKISNSFLRNETFIRENAANIYIVSSGFKDFIVPVATGMGILAENVFANTFTYDAEGNITGYDTNNLLSQDKGKVKLLEDLKFDGEVYAIGDGYTDYEMREAGLASKFFAFTENVERQKVTDKADEVVASFDEFLYINGLTRSQSYPKSKIKVLLLENVHPKAVEAFKMEGFQVELLKGALDEDELIEKIKGVSILGLRSKTNLTKRVLEHPNASRLMTVGAFCIGTNQINLDECERRGIAVFNAPYSNTRSVVEMAIGEMIILTRDLLTKSNKMHEGIWDKSAKNSYEIRGKKLGLVGYGSIGTQLSVIAEAMGMQVYFYDAVDKLALGNAKKCKTLEELLNISDFISMHVDGRKTNANIIGEKEFEMMKDNVIFINLSRGHVVEIPALVNALKSGKVWGAAVDVFPYEPKTNDEEFINELRGLPRVILTPHVGGSTEEAQANIGEFVPSKLLQFMNNGSTYGSVNFPELQLPALENAHRLLHIHQNVPGILAKINNIFAKYNVNIQGQYLKTTTEIGYVITDISKEYADEIIQELKGIDNTIKFRMLY</sequence>
<dbReference type="NCBIfam" id="TIGR01488">
    <property type="entry name" value="HAD-SF-IB"/>
    <property type="match status" value="1"/>
</dbReference>
<dbReference type="EMBL" id="JACHKT010000012">
    <property type="protein sequence ID" value="MBB6003428.1"/>
    <property type="molecule type" value="Genomic_DNA"/>
</dbReference>
<comment type="caution">
    <text evidence="13">The sequence shown here is derived from an EMBL/GenBank/DDBJ whole genome shotgun (WGS) entry which is preliminary data.</text>
</comment>
<dbReference type="PROSITE" id="PS51671">
    <property type="entry name" value="ACT"/>
    <property type="match status" value="1"/>
</dbReference>
<dbReference type="Gene3D" id="3.30.70.260">
    <property type="match status" value="1"/>
</dbReference>
<dbReference type="UniPathway" id="UPA00135">
    <property type="reaction ID" value="UER00196"/>
</dbReference>
<dbReference type="CDD" id="cd04901">
    <property type="entry name" value="ACT_3PGDH"/>
    <property type="match status" value="1"/>
</dbReference>
<feature type="domain" description="ACT" evidence="12">
    <location>
        <begin position="568"/>
        <end position="637"/>
    </location>
</feature>
<dbReference type="EC" id="1.1.1.399" evidence="4"/>
<evidence type="ECO:0000256" key="7">
    <source>
        <dbReference type="ARBA" id="ARBA00023002"/>
    </source>
</evidence>
<dbReference type="EC" id="1.1.1.95" evidence="5"/>
<comment type="catalytic activity">
    <reaction evidence="10">
        <text>(R)-2-hydroxyglutarate + NAD(+) = 2-oxoglutarate + NADH + H(+)</text>
        <dbReference type="Rhea" id="RHEA:49612"/>
        <dbReference type="ChEBI" id="CHEBI:15378"/>
        <dbReference type="ChEBI" id="CHEBI:15801"/>
        <dbReference type="ChEBI" id="CHEBI:16810"/>
        <dbReference type="ChEBI" id="CHEBI:57540"/>
        <dbReference type="ChEBI" id="CHEBI:57945"/>
        <dbReference type="EC" id="1.1.1.399"/>
    </reaction>
</comment>
<dbReference type="PROSITE" id="PS00671">
    <property type="entry name" value="D_2_HYDROXYACID_DH_3"/>
    <property type="match status" value="1"/>
</dbReference>
<dbReference type="SUPFAM" id="SSF51735">
    <property type="entry name" value="NAD(P)-binding Rossmann-fold domains"/>
    <property type="match status" value="1"/>
</dbReference>
<dbReference type="GO" id="GO:0051287">
    <property type="term" value="F:NAD binding"/>
    <property type="evidence" value="ECO:0007669"/>
    <property type="project" value="InterPro"/>
</dbReference>
<dbReference type="InterPro" id="IPR054480">
    <property type="entry name" value="AHAS_small-like_ACT"/>
</dbReference>
<gene>
    <name evidence="13" type="ORF">HNP25_002084</name>
</gene>
<dbReference type="RefSeq" id="WP_184133889.1">
    <property type="nucleotide sequence ID" value="NZ_JACHKT010000012.1"/>
</dbReference>
<organism evidence="13 14">
    <name type="scientific">Arcicella rosea</name>
    <dbReference type="NCBI Taxonomy" id="502909"/>
    <lineage>
        <taxon>Bacteria</taxon>
        <taxon>Pseudomonadati</taxon>
        <taxon>Bacteroidota</taxon>
        <taxon>Cytophagia</taxon>
        <taxon>Cytophagales</taxon>
        <taxon>Flectobacillaceae</taxon>
        <taxon>Arcicella</taxon>
    </lineage>
</organism>
<accession>A0A841ERX1</accession>
<evidence type="ECO:0000256" key="6">
    <source>
        <dbReference type="ARBA" id="ARBA00021582"/>
    </source>
</evidence>
<dbReference type="GO" id="GO:0004617">
    <property type="term" value="F:phosphoglycerate dehydrogenase activity"/>
    <property type="evidence" value="ECO:0007669"/>
    <property type="project" value="UniProtKB-EC"/>
</dbReference>
<dbReference type="InterPro" id="IPR002912">
    <property type="entry name" value="ACT_dom"/>
</dbReference>
<evidence type="ECO:0000256" key="11">
    <source>
        <dbReference type="ARBA" id="ARBA00048731"/>
    </source>
</evidence>
<dbReference type="Gene3D" id="1.10.150.210">
    <property type="entry name" value="Phosphoserine phosphatase, domain 2"/>
    <property type="match status" value="1"/>
</dbReference>
<dbReference type="InterPro" id="IPR045865">
    <property type="entry name" value="ACT-like_dom_sf"/>
</dbReference>
<keyword evidence="8" id="KW-0520">NAD</keyword>
<dbReference type="PANTHER" id="PTHR43761">
    <property type="entry name" value="D-ISOMER SPECIFIC 2-HYDROXYACID DEHYDROGENASE FAMILY PROTEIN (AFU_ORTHOLOGUE AFUA_1G13630)"/>
    <property type="match status" value="1"/>
</dbReference>
<dbReference type="Gene3D" id="3.40.50.1000">
    <property type="entry name" value="HAD superfamily/HAD-like"/>
    <property type="match status" value="1"/>
</dbReference>
<dbReference type="SUPFAM" id="SSF55021">
    <property type="entry name" value="ACT-like"/>
    <property type="match status" value="1"/>
</dbReference>
<proteinExistence type="inferred from homology"/>
<dbReference type="InterPro" id="IPR023214">
    <property type="entry name" value="HAD_sf"/>
</dbReference>